<organism evidence="1 2">
    <name type="scientific">Ilex paraguariensis</name>
    <name type="common">yerba mate</name>
    <dbReference type="NCBI Taxonomy" id="185542"/>
    <lineage>
        <taxon>Eukaryota</taxon>
        <taxon>Viridiplantae</taxon>
        <taxon>Streptophyta</taxon>
        <taxon>Embryophyta</taxon>
        <taxon>Tracheophyta</taxon>
        <taxon>Spermatophyta</taxon>
        <taxon>Magnoliopsida</taxon>
        <taxon>eudicotyledons</taxon>
        <taxon>Gunneridae</taxon>
        <taxon>Pentapetalae</taxon>
        <taxon>asterids</taxon>
        <taxon>campanulids</taxon>
        <taxon>Aquifoliales</taxon>
        <taxon>Aquifoliaceae</taxon>
        <taxon>Ilex</taxon>
    </lineage>
</organism>
<reference evidence="1 2" key="1">
    <citation type="submission" date="2024-02" db="EMBL/GenBank/DDBJ databases">
        <authorList>
            <person name="Vignale AGUSTIN F."/>
            <person name="Sosa J E."/>
            <person name="Modenutti C."/>
        </authorList>
    </citation>
    <scope>NUCLEOTIDE SEQUENCE [LARGE SCALE GENOMIC DNA]</scope>
</reference>
<proteinExistence type="predicted"/>
<evidence type="ECO:0000313" key="1">
    <source>
        <dbReference type="EMBL" id="CAK9135931.1"/>
    </source>
</evidence>
<protein>
    <submittedName>
        <fullName evidence="1">Uncharacterized protein</fullName>
    </submittedName>
</protein>
<evidence type="ECO:0000313" key="2">
    <source>
        <dbReference type="Proteomes" id="UP001642360"/>
    </source>
</evidence>
<dbReference type="AlphaFoldDB" id="A0ABC8QT77"/>
<keyword evidence="2" id="KW-1185">Reference proteome</keyword>
<sequence length="118" mass="12906">MENRNQESHRAIGDIIGEGIAVIGNRVQQDMSSDTAKEDASVVDSSVTEWKHDLGNLDDRGTCSVVQKGGLIISPLNDCDPRNEAILGVFMKTRIRWSSISRQAARGEVIMLQSPQLA</sequence>
<name>A0ABC8QT77_9AQUA</name>
<dbReference type="Proteomes" id="UP001642360">
    <property type="component" value="Unassembled WGS sequence"/>
</dbReference>
<comment type="caution">
    <text evidence="1">The sequence shown here is derived from an EMBL/GenBank/DDBJ whole genome shotgun (WGS) entry which is preliminary data.</text>
</comment>
<accession>A0ABC8QT77</accession>
<gene>
    <name evidence="1" type="ORF">ILEXP_LOCUS2896</name>
</gene>
<dbReference type="EMBL" id="CAUOFW020000726">
    <property type="protein sequence ID" value="CAK9135931.1"/>
    <property type="molecule type" value="Genomic_DNA"/>
</dbReference>